<dbReference type="EMBL" id="FMAF01000032">
    <property type="protein sequence ID" value="SCB50155.1"/>
    <property type="molecule type" value="Genomic_DNA"/>
</dbReference>
<proteinExistence type="predicted"/>
<accession>A0A1C3XDD6</accession>
<name>A0A1C3XDD6_9HYPH</name>
<reference evidence="2 3" key="1">
    <citation type="submission" date="2016-08" db="EMBL/GenBank/DDBJ databases">
        <authorList>
            <person name="Seilhamer J.J."/>
        </authorList>
    </citation>
    <scope>NUCLEOTIDE SEQUENCE [LARGE SCALE GENOMIC DNA]</scope>
    <source>
        <strain evidence="2 3">P1-7</strain>
    </source>
</reference>
<organism evidence="2 3">
    <name type="scientific">Rhizobium lusitanum</name>
    <dbReference type="NCBI Taxonomy" id="293958"/>
    <lineage>
        <taxon>Bacteria</taxon>
        <taxon>Pseudomonadati</taxon>
        <taxon>Pseudomonadota</taxon>
        <taxon>Alphaproteobacteria</taxon>
        <taxon>Hyphomicrobiales</taxon>
        <taxon>Rhizobiaceae</taxon>
        <taxon>Rhizobium/Agrobacterium group</taxon>
        <taxon>Rhizobium</taxon>
    </lineage>
</organism>
<protein>
    <submittedName>
        <fullName evidence="2">Uncharacterized protein</fullName>
    </submittedName>
</protein>
<evidence type="ECO:0000256" key="1">
    <source>
        <dbReference type="SAM" id="MobiDB-lite"/>
    </source>
</evidence>
<sequence>MPELLMKALRTILEGLIARTGAIGGSRPDRHDLQSQKTRVSDS</sequence>
<evidence type="ECO:0000313" key="3">
    <source>
        <dbReference type="Proteomes" id="UP000199205"/>
    </source>
</evidence>
<evidence type="ECO:0000313" key="2">
    <source>
        <dbReference type="EMBL" id="SCB50155.1"/>
    </source>
</evidence>
<gene>
    <name evidence="2" type="ORF">GA0061101_13241</name>
</gene>
<dbReference type="Proteomes" id="UP000199205">
    <property type="component" value="Unassembled WGS sequence"/>
</dbReference>
<dbReference type="AlphaFoldDB" id="A0A1C3XDD6"/>
<feature type="compositionally biased region" description="Basic and acidic residues" evidence="1">
    <location>
        <begin position="27"/>
        <end position="43"/>
    </location>
</feature>
<feature type="region of interest" description="Disordered" evidence="1">
    <location>
        <begin position="23"/>
        <end position="43"/>
    </location>
</feature>